<evidence type="ECO:0000313" key="4">
    <source>
        <dbReference type="Proteomes" id="UP000887564"/>
    </source>
</evidence>
<name>A0A914RKP6_PAREQ</name>
<dbReference type="PROSITE" id="PS50039">
    <property type="entry name" value="FORK_HEAD_3"/>
    <property type="match status" value="1"/>
</dbReference>
<dbReference type="GO" id="GO:0009653">
    <property type="term" value="P:anatomical structure morphogenesis"/>
    <property type="evidence" value="ECO:0007669"/>
    <property type="project" value="TreeGrafter"/>
</dbReference>
<evidence type="ECO:0000256" key="2">
    <source>
        <dbReference type="PROSITE-ProRule" id="PRU00089"/>
    </source>
</evidence>
<comment type="subcellular location">
    <subcellularLocation>
        <location evidence="2">Nucleus</location>
    </subcellularLocation>
</comment>
<dbReference type="GO" id="GO:0000978">
    <property type="term" value="F:RNA polymerase II cis-regulatory region sequence-specific DNA binding"/>
    <property type="evidence" value="ECO:0007669"/>
    <property type="project" value="TreeGrafter"/>
</dbReference>
<keyword evidence="1 2" id="KW-0238">DNA-binding</keyword>
<dbReference type="GO" id="GO:0030154">
    <property type="term" value="P:cell differentiation"/>
    <property type="evidence" value="ECO:0007669"/>
    <property type="project" value="TreeGrafter"/>
</dbReference>
<keyword evidence="2" id="KW-0539">Nucleus</keyword>
<dbReference type="CDD" id="cd00059">
    <property type="entry name" value="FH_FOX"/>
    <property type="match status" value="1"/>
</dbReference>
<dbReference type="PROSITE" id="PS00657">
    <property type="entry name" value="FORK_HEAD_1"/>
    <property type="match status" value="1"/>
</dbReference>
<dbReference type="AlphaFoldDB" id="A0A914RKP6"/>
<dbReference type="Proteomes" id="UP000887564">
    <property type="component" value="Unplaced"/>
</dbReference>
<dbReference type="Gene3D" id="1.10.10.10">
    <property type="entry name" value="Winged helix-like DNA-binding domain superfamily/Winged helix DNA-binding domain"/>
    <property type="match status" value="1"/>
</dbReference>
<organism evidence="4 5">
    <name type="scientific">Parascaris equorum</name>
    <name type="common">Equine roundworm</name>
    <dbReference type="NCBI Taxonomy" id="6256"/>
    <lineage>
        <taxon>Eukaryota</taxon>
        <taxon>Metazoa</taxon>
        <taxon>Ecdysozoa</taxon>
        <taxon>Nematoda</taxon>
        <taxon>Chromadorea</taxon>
        <taxon>Rhabditida</taxon>
        <taxon>Spirurina</taxon>
        <taxon>Ascaridomorpha</taxon>
        <taxon>Ascaridoidea</taxon>
        <taxon>Ascarididae</taxon>
        <taxon>Parascaris</taxon>
    </lineage>
</organism>
<feature type="DNA-binding region" description="Fork-head" evidence="2">
    <location>
        <begin position="11"/>
        <end position="61"/>
    </location>
</feature>
<sequence>MMGSCVRNGSKPPYSYIALIALAIRSSPNMRSTLADIYRFIENRYPYYRNSNQGWRNSIRYLNVCPPQAFIKISFYRL</sequence>
<keyword evidence="4" id="KW-1185">Reference proteome</keyword>
<evidence type="ECO:0000256" key="1">
    <source>
        <dbReference type="ARBA" id="ARBA00023125"/>
    </source>
</evidence>
<evidence type="ECO:0000259" key="3">
    <source>
        <dbReference type="PROSITE" id="PS50039"/>
    </source>
</evidence>
<dbReference type="SMART" id="SM00339">
    <property type="entry name" value="FH"/>
    <property type="match status" value="1"/>
</dbReference>
<dbReference type="Pfam" id="PF00250">
    <property type="entry name" value="Forkhead"/>
    <property type="match status" value="1"/>
</dbReference>
<dbReference type="PANTHER" id="PTHR11829:SF343">
    <property type="entry name" value="FORK-HEAD DOMAIN-CONTAINING PROTEIN"/>
    <property type="match status" value="1"/>
</dbReference>
<protein>
    <submittedName>
        <fullName evidence="5">Fork-head domain-containing protein</fullName>
    </submittedName>
</protein>
<accession>A0A914RKP6</accession>
<dbReference type="PANTHER" id="PTHR11829">
    <property type="entry name" value="FORKHEAD BOX PROTEIN"/>
    <property type="match status" value="1"/>
</dbReference>
<dbReference type="InterPro" id="IPR036388">
    <property type="entry name" value="WH-like_DNA-bd_sf"/>
</dbReference>
<dbReference type="GO" id="GO:0005634">
    <property type="term" value="C:nucleus"/>
    <property type="evidence" value="ECO:0007669"/>
    <property type="project" value="UniProtKB-SubCell"/>
</dbReference>
<dbReference type="InterPro" id="IPR036390">
    <property type="entry name" value="WH_DNA-bd_sf"/>
</dbReference>
<feature type="domain" description="Fork-head" evidence="3">
    <location>
        <begin position="11"/>
        <end position="61"/>
    </location>
</feature>
<dbReference type="PRINTS" id="PR00053">
    <property type="entry name" value="FORKHEAD"/>
</dbReference>
<dbReference type="InterPro" id="IPR018122">
    <property type="entry name" value="TF_fork_head_CS_1"/>
</dbReference>
<dbReference type="GO" id="GO:0000981">
    <property type="term" value="F:DNA-binding transcription factor activity, RNA polymerase II-specific"/>
    <property type="evidence" value="ECO:0007669"/>
    <property type="project" value="TreeGrafter"/>
</dbReference>
<dbReference type="WBParaSite" id="PEQ_0000707901-mRNA-1">
    <property type="protein sequence ID" value="PEQ_0000707901-mRNA-1"/>
    <property type="gene ID" value="PEQ_0000707901"/>
</dbReference>
<reference evidence="5" key="1">
    <citation type="submission" date="2022-11" db="UniProtKB">
        <authorList>
            <consortium name="WormBaseParasite"/>
        </authorList>
    </citation>
    <scope>IDENTIFICATION</scope>
</reference>
<evidence type="ECO:0000313" key="5">
    <source>
        <dbReference type="WBParaSite" id="PEQ_0000707901-mRNA-1"/>
    </source>
</evidence>
<proteinExistence type="predicted"/>
<dbReference type="SUPFAM" id="SSF46785">
    <property type="entry name" value="Winged helix' DNA-binding domain"/>
    <property type="match status" value="1"/>
</dbReference>
<dbReference type="InterPro" id="IPR050211">
    <property type="entry name" value="FOX_domain-containing"/>
</dbReference>
<dbReference type="InterPro" id="IPR001766">
    <property type="entry name" value="Fork_head_dom"/>
</dbReference>